<organism evidence="2 3">
    <name type="scientific">Pseudomarimonas arenosa</name>
    <dbReference type="NCBI Taxonomy" id="2774145"/>
    <lineage>
        <taxon>Bacteria</taxon>
        <taxon>Pseudomonadati</taxon>
        <taxon>Pseudomonadota</taxon>
        <taxon>Gammaproteobacteria</taxon>
        <taxon>Lysobacterales</taxon>
        <taxon>Lysobacteraceae</taxon>
        <taxon>Pseudomarimonas</taxon>
    </lineage>
</organism>
<evidence type="ECO:0008006" key="4">
    <source>
        <dbReference type="Google" id="ProtNLM"/>
    </source>
</evidence>
<evidence type="ECO:0000313" key="3">
    <source>
        <dbReference type="Proteomes" id="UP000613768"/>
    </source>
</evidence>
<feature type="signal peptide" evidence="1">
    <location>
        <begin position="1"/>
        <end position="19"/>
    </location>
</feature>
<dbReference type="AlphaFoldDB" id="A0AAW3ZJ68"/>
<keyword evidence="1" id="KW-0732">Signal</keyword>
<dbReference type="RefSeq" id="WP_192028332.1">
    <property type="nucleotide sequence ID" value="NZ_JACYTR010000006.1"/>
</dbReference>
<accession>A0AAW3ZJ68</accession>
<gene>
    <name evidence="2" type="ORF">IFO71_04420</name>
</gene>
<dbReference type="Proteomes" id="UP000613768">
    <property type="component" value="Unassembled WGS sequence"/>
</dbReference>
<protein>
    <recommendedName>
        <fullName evidence="4">Inverse autotransporter beta-domain domain-containing protein</fullName>
    </recommendedName>
</protein>
<sequence length="314" mass="34518">MLKRTLLTLLSCWSLGAFAQAQPERPLLPTQLAGESAAWQLSTRSSALPNSSADLDQWLGALQPRMGQQDSRLRGFLREESSLARDALCNDSSALTGPWGSLAELCLGTMLESPNRNPFGALQAGVNYGVQLNDIGWLDISYGLGWLQNYQNLEASSLSANWSPTGVVDPMVSLQPNPALWPQVDGHFQTLSGQIWLSDRSWLRVSGNQVRMRAEQTAQWLFPRSWNHSSISVDAGYGAFAGSVVGHRSRAPWRPDGLFDVDLGISWRTPWAGKLTVGARNVLNSAEQSLPQTAEAENPLLQGRTPYVRYQQDL</sequence>
<dbReference type="EMBL" id="JACYTR010000006">
    <property type="protein sequence ID" value="MBD8524980.1"/>
    <property type="molecule type" value="Genomic_DNA"/>
</dbReference>
<name>A0AAW3ZJ68_9GAMM</name>
<proteinExistence type="predicted"/>
<evidence type="ECO:0000256" key="1">
    <source>
        <dbReference type="SAM" id="SignalP"/>
    </source>
</evidence>
<comment type="caution">
    <text evidence="2">The sequence shown here is derived from an EMBL/GenBank/DDBJ whole genome shotgun (WGS) entry which is preliminary data.</text>
</comment>
<feature type="chain" id="PRO_5043453232" description="Inverse autotransporter beta-domain domain-containing protein" evidence="1">
    <location>
        <begin position="20"/>
        <end position="314"/>
    </location>
</feature>
<reference evidence="2 3" key="1">
    <citation type="submission" date="2020-09" db="EMBL/GenBank/DDBJ databases">
        <title>Pseudoxanthomonas sp. CAU 1598 isolated from sand of Yaerae Beach.</title>
        <authorList>
            <person name="Kim W."/>
        </authorList>
    </citation>
    <scope>NUCLEOTIDE SEQUENCE [LARGE SCALE GENOMIC DNA]</scope>
    <source>
        <strain evidence="2 3">CAU 1598</strain>
    </source>
</reference>
<evidence type="ECO:0000313" key="2">
    <source>
        <dbReference type="EMBL" id="MBD8524980.1"/>
    </source>
</evidence>
<keyword evidence="3" id="KW-1185">Reference proteome</keyword>